<protein>
    <submittedName>
        <fullName evidence="1">Uncharacterized protein</fullName>
    </submittedName>
</protein>
<name>A0A4Y2HCS9_ARAVE</name>
<proteinExistence type="predicted"/>
<accession>A0A4Y2HCS9</accession>
<organism evidence="1 2">
    <name type="scientific">Araneus ventricosus</name>
    <name type="common">Orbweaver spider</name>
    <name type="synonym">Epeira ventricosa</name>
    <dbReference type="NCBI Taxonomy" id="182803"/>
    <lineage>
        <taxon>Eukaryota</taxon>
        <taxon>Metazoa</taxon>
        <taxon>Ecdysozoa</taxon>
        <taxon>Arthropoda</taxon>
        <taxon>Chelicerata</taxon>
        <taxon>Arachnida</taxon>
        <taxon>Araneae</taxon>
        <taxon>Araneomorphae</taxon>
        <taxon>Entelegynae</taxon>
        <taxon>Araneoidea</taxon>
        <taxon>Araneidae</taxon>
        <taxon>Araneus</taxon>
    </lineage>
</organism>
<comment type="caution">
    <text evidence="1">The sequence shown here is derived from an EMBL/GenBank/DDBJ whole genome shotgun (WGS) entry which is preliminary data.</text>
</comment>
<gene>
    <name evidence="1" type="ORF">AVEN_68537_1</name>
</gene>
<dbReference type="AlphaFoldDB" id="A0A4Y2HCS9"/>
<keyword evidence="2" id="KW-1185">Reference proteome</keyword>
<evidence type="ECO:0000313" key="2">
    <source>
        <dbReference type="Proteomes" id="UP000499080"/>
    </source>
</evidence>
<dbReference type="OrthoDB" id="6437707at2759"/>
<dbReference type="Proteomes" id="UP000499080">
    <property type="component" value="Unassembled WGS sequence"/>
</dbReference>
<dbReference type="EMBL" id="BGPR01001851">
    <property type="protein sequence ID" value="GBM63081.1"/>
    <property type="molecule type" value="Genomic_DNA"/>
</dbReference>
<reference evidence="1 2" key="1">
    <citation type="journal article" date="2019" name="Sci. Rep.">
        <title>Orb-weaving spider Araneus ventricosus genome elucidates the spidroin gene catalogue.</title>
        <authorList>
            <person name="Kono N."/>
            <person name="Nakamura H."/>
            <person name="Ohtoshi R."/>
            <person name="Moran D.A.P."/>
            <person name="Shinohara A."/>
            <person name="Yoshida Y."/>
            <person name="Fujiwara M."/>
            <person name="Mori M."/>
            <person name="Tomita M."/>
            <person name="Arakawa K."/>
        </authorList>
    </citation>
    <scope>NUCLEOTIDE SEQUENCE [LARGE SCALE GENOMIC DNA]</scope>
</reference>
<sequence>MLNNWSNKARVQFAHEKTQLIPFGKKDRQKYPPYCSFAGRSIKLSRQVQILGVVLDDGLNGKAHLNSIGDKILKILNRLTIENPTGDSRVES</sequence>
<evidence type="ECO:0000313" key="1">
    <source>
        <dbReference type="EMBL" id="GBM63081.1"/>
    </source>
</evidence>